<dbReference type="InterPro" id="IPR021327">
    <property type="entry name" value="DUF2934"/>
</dbReference>
<dbReference type="Proteomes" id="UP000005090">
    <property type="component" value="Chromosome"/>
</dbReference>
<proteinExistence type="predicted"/>
<dbReference type="EMBL" id="CM001475">
    <property type="protein sequence ID" value="EIC31121.1"/>
    <property type="molecule type" value="Genomic_DNA"/>
</dbReference>
<dbReference type="RefSeq" id="WP_005374231.1">
    <property type="nucleotide sequence ID" value="NZ_CM001475.1"/>
</dbReference>
<keyword evidence="3" id="KW-1185">Reference proteome</keyword>
<accession>H8GRE2</accession>
<dbReference type="Pfam" id="PF11154">
    <property type="entry name" value="DUF2934"/>
    <property type="match status" value="1"/>
</dbReference>
<gene>
    <name evidence="2" type="ORF">Metal_3472</name>
</gene>
<dbReference type="HOGENOM" id="CLU_2538647_0_0_6"/>
<evidence type="ECO:0000313" key="2">
    <source>
        <dbReference type="EMBL" id="EIC31121.1"/>
    </source>
</evidence>
<evidence type="ECO:0008006" key="4">
    <source>
        <dbReference type="Google" id="ProtNLM"/>
    </source>
</evidence>
<protein>
    <recommendedName>
        <fullName evidence="4">DUF2934 domain-containing protein</fullName>
    </recommendedName>
</protein>
<dbReference type="AlphaFoldDB" id="H8GRE2"/>
<organism evidence="2 3">
    <name type="scientific">Methylomicrobium album BG8</name>
    <dbReference type="NCBI Taxonomy" id="686340"/>
    <lineage>
        <taxon>Bacteria</taxon>
        <taxon>Pseudomonadati</taxon>
        <taxon>Pseudomonadota</taxon>
        <taxon>Gammaproteobacteria</taxon>
        <taxon>Methylococcales</taxon>
        <taxon>Methylococcaceae</taxon>
        <taxon>Methylomicrobium</taxon>
    </lineage>
</organism>
<evidence type="ECO:0000313" key="3">
    <source>
        <dbReference type="Proteomes" id="UP000005090"/>
    </source>
</evidence>
<evidence type="ECO:0000256" key="1">
    <source>
        <dbReference type="SAM" id="MobiDB-lite"/>
    </source>
</evidence>
<name>H8GRE2_METAL</name>
<sequence length="83" mass="9618">MASRNPKVTKDDASVELEPTPGQEGFEQERVLSVYQEDPEMNFDREARIAQLAYYKAEQRGFEPGHELEDWYSAEREINIPQG</sequence>
<feature type="region of interest" description="Disordered" evidence="1">
    <location>
        <begin position="1"/>
        <end position="27"/>
    </location>
</feature>
<reference evidence="2 3" key="1">
    <citation type="journal article" date="2013" name="Genome Announc.">
        <title>Genome Sequence of the Obligate Gammaproteobacterial Methanotroph Methylomicrobium album Strain BG8.</title>
        <authorList>
            <person name="Kits K.D."/>
            <person name="Kalyuzhnaya M.G."/>
            <person name="Klotz M.G."/>
            <person name="Jetten M.S."/>
            <person name="Op den Camp H.J."/>
            <person name="Vuilleumier S."/>
            <person name="Bringel F."/>
            <person name="Dispirito A.A."/>
            <person name="Murrell J.C."/>
            <person name="Bruce D."/>
            <person name="Cheng J.F."/>
            <person name="Copeland A."/>
            <person name="Goodwin L."/>
            <person name="Hauser L."/>
            <person name="Lajus A."/>
            <person name="Land M.L."/>
            <person name="Lapidus A."/>
            <person name="Lucas S."/>
            <person name="Medigue C."/>
            <person name="Pitluck S."/>
            <person name="Woyke T."/>
            <person name="Zeytun A."/>
            <person name="Stein L.Y."/>
        </authorList>
    </citation>
    <scope>NUCLEOTIDE SEQUENCE [LARGE SCALE GENOMIC DNA]</scope>
    <source>
        <strain evidence="2 3">BG8</strain>
    </source>
</reference>